<sequence length="182" mass="19852">MSSLSLTSVNLTALVLVLVLGVNSFVVPIVQHSYRAENRVFLGTASAKKDPRLGSRCPIDMTPNANTAGPTLVLALSDCTACTVFRVEQTRRILQPLRCQWVLLVAEGENRSGAGETATIGGLTTIRATDDVRKRLNLYFVPRLYFYGANGSLLYCQEPSESLEESCYRLLEIASGGKHDGR</sequence>
<name>A0A809R9W5_9BACT</name>
<accession>A0A809R9W5</accession>
<dbReference type="Proteomes" id="UP000662873">
    <property type="component" value="Chromosome"/>
</dbReference>
<evidence type="ECO:0000313" key="1">
    <source>
        <dbReference type="EMBL" id="BBO24363.1"/>
    </source>
</evidence>
<gene>
    <name evidence="1" type="ORF">NPRO_19580</name>
</gene>
<organism evidence="1 2">
    <name type="scientific">Candidatus Nitrosymbiomonas proteolyticus</name>
    <dbReference type="NCBI Taxonomy" id="2608984"/>
    <lineage>
        <taxon>Bacteria</taxon>
        <taxon>Bacillati</taxon>
        <taxon>Armatimonadota</taxon>
        <taxon>Armatimonadota incertae sedis</taxon>
        <taxon>Candidatus Nitrosymbiomonas</taxon>
    </lineage>
</organism>
<reference evidence="1" key="1">
    <citation type="journal article" name="DNA Res.">
        <title>The physiological potential of anammox bacteria as revealed by their core genome structure.</title>
        <authorList>
            <person name="Okubo T."/>
            <person name="Toyoda A."/>
            <person name="Fukuhara K."/>
            <person name="Uchiyama I."/>
            <person name="Harigaya Y."/>
            <person name="Kuroiwa M."/>
            <person name="Suzuki T."/>
            <person name="Murakami Y."/>
            <person name="Suwa Y."/>
            <person name="Takami H."/>
        </authorList>
    </citation>
    <scope>NUCLEOTIDE SEQUENCE</scope>
    <source>
        <strain evidence="1">317325-2</strain>
    </source>
</reference>
<dbReference type="AlphaFoldDB" id="A0A809R9W5"/>
<evidence type="ECO:0000313" key="2">
    <source>
        <dbReference type="Proteomes" id="UP000662873"/>
    </source>
</evidence>
<proteinExistence type="predicted"/>
<dbReference type="KEGG" id="npy:NPRO_19580"/>
<protein>
    <submittedName>
        <fullName evidence="1">Uncharacterized protein</fullName>
    </submittedName>
</protein>
<dbReference type="EMBL" id="AP021858">
    <property type="protein sequence ID" value="BBO24363.1"/>
    <property type="molecule type" value="Genomic_DNA"/>
</dbReference>